<evidence type="ECO:0000256" key="3">
    <source>
        <dbReference type="PROSITE-ProRule" id="PRU00335"/>
    </source>
</evidence>
<keyword evidence="6" id="KW-1185">Reference proteome</keyword>
<dbReference type="PANTHER" id="PTHR43479:SF11">
    <property type="entry name" value="ACREF_ENVCD OPERON REPRESSOR-RELATED"/>
    <property type="match status" value="1"/>
</dbReference>
<dbReference type="RefSeq" id="WP_231418055.1">
    <property type="nucleotide sequence ID" value="NZ_CP126446.1"/>
</dbReference>
<keyword evidence="2 3" id="KW-0238">DNA-binding</keyword>
<accession>A0ABY8V3B8</accession>
<protein>
    <submittedName>
        <fullName evidence="5">TetR/AcrR family transcriptional regulator</fullName>
    </submittedName>
</protein>
<dbReference type="InterPro" id="IPR009057">
    <property type="entry name" value="Homeodomain-like_sf"/>
</dbReference>
<evidence type="ECO:0000256" key="1">
    <source>
        <dbReference type="ARBA" id="ARBA00022491"/>
    </source>
</evidence>
<dbReference type="Pfam" id="PF00440">
    <property type="entry name" value="TetR_N"/>
    <property type="match status" value="1"/>
</dbReference>
<evidence type="ECO:0000259" key="4">
    <source>
        <dbReference type="PROSITE" id="PS50977"/>
    </source>
</evidence>
<reference evidence="5 6" key="1">
    <citation type="submission" date="2023-05" db="EMBL/GenBank/DDBJ databases">
        <title>Comparative genomics reveals the evidence of polycyclic aromatic hydrocarbons degradation in moderately halophilic genus Pontibacillus.</title>
        <authorList>
            <person name="Yang H."/>
            <person name="Qian Z."/>
        </authorList>
    </citation>
    <scope>NUCLEOTIDE SEQUENCE [LARGE SCALE GENOMIC DNA]</scope>
    <source>
        <strain evidence="6">HN14</strain>
    </source>
</reference>
<dbReference type="EMBL" id="CP126446">
    <property type="protein sequence ID" value="WIF99329.1"/>
    <property type="molecule type" value="Genomic_DNA"/>
</dbReference>
<dbReference type="PANTHER" id="PTHR43479">
    <property type="entry name" value="ACREF/ENVCD OPERON REPRESSOR-RELATED"/>
    <property type="match status" value="1"/>
</dbReference>
<dbReference type="PRINTS" id="PR00455">
    <property type="entry name" value="HTHTETR"/>
</dbReference>
<dbReference type="Proteomes" id="UP001236652">
    <property type="component" value="Chromosome"/>
</dbReference>
<dbReference type="Gene3D" id="1.10.357.10">
    <property type="entry name" value="Tetracycline Repressor, domain 2"/>
    <property type="match status" value="1"/>
</dbReference>
<dbReference type="InterPro" id="IPR001647">
    <property type="entry name" value="HTH_TetR"/>
</dbReference>
<dbReference type="InterPro" id="IPR050624">
    <property type="entry name" value="HTH-type_Tx_Regulator"/>
</dbReference>
<proteinExistence type="predicted"/>
<dbReference type="PROSITE" id="PS50977">
    <property type="entry name" value="HTH_TETR_2"/>
    <property type="match status" value="1"/>
</dbReference>
<feature type="DNA-binding region" description="H-T-H motif" evidence="3">
    <location>
        <begin position="34"/>
        <end position="53"/>
    </location>
</feature>
<evidence type="ECO:0000313" key="5">
    <source>
        <dbReference type="EMBL" id="WIF99329.1"/>
    </source>
</evidence>
<gene>
    <name evidence="5" type="ORF">QNI29_06645</name>
</gene>
<dbReference type="Pfam" id="PF17924">
    <property type="entry name" value="TetR_C_19"/>
    <property type="match status" value="1"/>
</dbReference>
<evidence type="ECO:0000313" key="6">
    <source>
        <dbReference type="Proteomes" id="UP001236652"/>
    </source>
</evidence>
<organism evidence="5 6">
    <name type="scientific">Pontibacillus chungwhensis</name>
    <dbReference type="NCBI Taxonomy" id="265426"/>
    <lineage>
        <taxon>Bacteria</taxon>
        <taxon>Bacillati</taxon>
        <taxon>Bacillota</taxon>
        <taxon>Bacilli</taxon>
        <taxon>Bacillales</taxon>
        <taxon>Bacillaceae</taxon>
        <taxon>Pontibacillus</taxon>
    </lineage>
</organism>
<sequence length="204" mass="24532">MPNPTFFNLAEEKRRELIRAAYQEFSRAPFAEALIANIVKSAGISRGSFYQYFEDKEDLYFYLLNKHAEKSKERFYKSLKERDGDLMEAFVDMFQQMLEKFDNAEYRGFFQNTFLNMNHRIENTFTRSFDEGKYHAELVEISEQVDREKINFSSDKEFIHMVNMTRAITFRHMMKHFANQESSKEEAIEDYRFDIELLKRGFSK</sequence>
<feature type="domain" description="HTH tetR-type" evidence="4">
    <location>
        <begin position="11"/>
        <end position="71"/>
    </location>
</feature>
<dbReference type="SUPFAM" id="SSF46689">
    <property type="entry name" value="Homeodomain-like"/>
    <property type="match status" value="1"/>
</dbReference>
<evidence type="ECO:0000256" key="2">
    <source>
        <dbReference type="ARBA" id="ARBA00023125"/>
    </source>
</evidence>
<keyword evidence="1" id="KW-0678">Repressor</keyword>
<name>A0ABY8V3B8_9BACI</name>